<dbReference type="Proteomes" id="UP000789759">
    <property type="component" value="Unassembled WGS sequence"/>
</dbReference>
<evidence type="ECO:0000259" key="1">
    <source>
        <dbReference type="PROSITE" id="PS50800"/>
    </source>
</evidence>
<dbReference type="Gene3D" id="1.10.720.30">
    <property type="entry name" value="SAP domain"/>
    <property type="match status" value="1"/>
</dbReference>
<organism evidence="2 3">
    <name type="scientific">Cetraspora pellucida</name>
    <dbReference type="NCBI Taxonomy" id="1433469"/>
    <lineage>
        <taxon>Eukaryota</taxon>
        <taxon>Fungi</taxon>
        <taxon>Fungi incertae sedis</taxon>
        <taxon>Mucoromycota</taxon>
        <taxon>Glomeromycotina</taxon>
        <taxon>Glomeromycetes</taxon>
        <taxon>Diversisporales</taxon>
        <taxon>Gigasporaceae</taxon>
        <taxon>Cetraspora</taxon>
    </lineage>
</organism>
<sequence length="435" mass="50028">LKNSLEHMTVETLRVLCQAEGLLEVGTKKELVERLVGRVVSKAKEKGRGEDSSQDRDMWHDRMSLVSDDVVHDKFENRSENENNAEVQNGSLPDSHYIALEKSLEKTVQATLEKALEEFKRSVQSVYSVDEDRYWPKEKINKSRDQFEYDEWCKLGRYLDSSLIGKEWDFVIKVRDVAATRAFMLRVANKEGWDVAAGIKDPASEDPMEVYFHEKLANARQSVRNKQPRLENKTFSSGPTLTALPGGFGNPIPNQTLLWAQQPVQQFQHLQQPFQVGLGSGAGPVYNNMTSAQVSYQHQYNDQGNYWGQSGSFSDNHRQYVSDKGQRRNRTSVVLKMKRVDHTRLEVVGSQNKMVERLVKRADELAKLAINKEYRNRLLTTQRWLELMGRLALIQDCLEAIMRMHKENDITNPIESFKIKDVIKGIKLLKAQDRD</sequence>
<dbReference type="InterPro" id="IPR003034">
    <property type="entry name" value="SAP_dom"/>
</dbReference>
<reference evidence="2" key="1">
    <citation type="submission" date="2021-06" db="EMBL/GenBank/DDBJ databases">
        <authorList>
            <person name="Kallberg Y."/>
            <person name="Tangrot J."/>
            <person name="Rosling A."/>
        </authorList>
    </citation>
    <scope>NUCLEOTIDE SEQUENCE</scope>
    <source>
        <strain evidence="2">FL966</strain>
    </source>
</reference>
<dbReference type="EMBL" id="CAJVQA010029258">
    <property type="protein sequence ID" value="CAG8796471.1"/>
    <property type="molecule type" value="Genomic_DNA"/>
</dbReference>
<evidence type="ECO:0000313" key="3">
    <source>
        <dbReference type="Proteomes" id="UP000789759"/>
    </source>
</evidence>
<dbReference type="InterPro" id="IPR036361">
    <property type="entry name" value="SAP_dom_sf"/>
</dbReference>
<protein>
    <submittedName>
        <fullName evidence="2">1079_t:CDS:1</fullName>
    </submittedName>
</protein>
<dbReference type="OrthoDB" id="2445951at2759"/>
<comment type="caution">
    <text evidence="2">The sequence shown here is derived from an EMBL/GenBank/DDBJ whole genome shotgun (WGS) entry which is preliminary data.</text>
</comment>
<dbReference type="Pfam" id="PF02037">
    <property type="entry name" value="SAP"/>
    <property type="match status" value="1"/>
</dbReference>
<keyword evidence="3" id="KW-1185">Reference proteome</keyword>
<evidence type="ECO:0000313" key="2">
    <source>
        <dbReference type="EMBL" id="CAG8796471.1"/>
    </source>
</evidence>
<feature type="non-terminal residue" evidence="2">
    <location>
        <position position="1"/>
    </location>
</feature>
<accession>A0A9N9P772</accession>
<dbReference type="AlphaFoldDB" id="A0A9N9P772"/>
<dbReference type="PROSITE" id="PS50800">
    <property type="entry name" value="SAP"/>
    <property type="match status" value="1"/>
</dbReference>
<feature type="domain" description="SAP" evidence="1">
    <location>
        <begin position="5"/>
        <end position="39"/>
    </location>
</feature>
<gene>
    <name evidence="2" type="ORF">CPELLU_LOCUS17371</name>
</gene>
<proteinExistence type="predicted"/>
<feature type="non-terminal residue" evidence="2">
    <location>
        <position position="435"/>
    </location>
</feature>
<name>A0A9N9P772_9GLOM</name>